<dbReference type="Pfam" id="PF03606">
    <property type="entry name" value="DcuC"/>
    <property type="match status" value="1"/>
</dbReference>
<evidence type="ECO:0000256" key="2">
    <source>
        <dbReference type="ARBA" id="ARBA00005275"/>
    </source>
</evidence>
<dbReference type="InterPro" id="IPR004669">
    <property type="entry name" value="C4_dicarb_anaerob_car"/>
</dbReference>
<sequence>MITYLAIPIIFLVGYFIIKKYNTQAVLLLAGLFMIMLGVINGDADFMPKGSKTTGSVMVDFFEIIHVISSSTLAKLGLIIMAVGGFSKYMSHIGAANAMVQMATKPLSYIKNPYLVLAMAYITGQLINIFIPSATGLSLLLLVAMYPVLVGVGCNPAAAAAVVATTGCLDLGPASSAANKAAEVSGIEVATYFVSYQLQVSVVAMVVIASLHFICQRYFDRKDAEKGIQSEFNIQEKRNKRIVPKWFAIFPILPLMLLLTFSQFGIDTVKMNVVTAMFIALFVSMVFDFALTRDGKKVAASLRVYLDGMGGVFASVVSLIIAAQVFVMGLETIGFISLLLDSASSLGFGYIAMVLVLVSIIVLVTLLSGSGNASFFSFSNLAPEVASQVGAPIAAVAMPMQLASGLMRSASPVAGVIIACAAVANVSPIDLAKRTVIPMSGGLLTVLLASQLFI</sequence>
<keyword evidence="10" id="KW-1185">Reference proteome</keyword>
<feature type="transmembrane region" description="Helical" evidence="8">
    <location>
        <begin position="61"/>
        <end position="83"/>
    </location>
</feature>
<organism evidence="9 10">
    <name type="scientific">Vibrio metoecus</name>
    <dbReference type="NCBI Taxonomy" id="1481663"/>
    <lineage>
        <taxon>Bacteria</taxon>
        <taxon>Pseudomonadati</taxon>
        <taxon>Pseudomonadota</taxon>
        <taxon>Gammaproteobacteria</taxon>
        <taxon>Vibrionales</taxon>
        <taxon>Vibrionaceae</taxon>
        <taxon>Vibrio</taxon>
    </lineage>
</organism>
<evidence type="ECO:0000256" key="4">
    <source>
        <dbReference type="ARBA" id="ARBA00022475"/>
    </source>
</evidence>
<comment type="caution">
    <text evidence="9">The sequence shown here is derived from an EMBL/GenBank/DDBJ whole genome shotgun (WGS) entry which is preliminary data.</text>
</comment>
<feature type="transmembrane region" description="Helical" evidence="8">
    <location>
        <begin position="435"/>
        <end position="453"/>
    </location>
</feature>
<evidence type="ECO:0000256" key="1">
    <source>
        <dbReference type="ARBA" id="ARBA00004651"/>
    </source>
</evidence>
<reference evidence="9 10" key="1">
    <citation type="submission" date="2014-04" db="EMBL/GenBank/DDBJ databases">
        <title>Vibrio metecus sp. nov., a close relative of Vibrio cholerae isolated from coastal brackish ponds and clinical specimens.</title>
        <authorList>
            <person name="Kirchberger P.C."/>
            <person name="Turnsek M."/>
            <person name="Hunt D.E."/>
            <person name="Haley B.J."/>
            <person name="Colwell R."/>
            <person name="Polz M.F."/>
            <person name="Tarr C.L."/>
            <person name="Boucher Y."/>
        </authorList>
    </citation>
    <scope>NUCLEOTIDE SEQUENCE [LARGE SCALE GENOMIC DNA]</scope>
    <source>
        <strain evidence="10">PPCK-2014</strain>
    </source>
</reference>
<evidence type="ECO:0000256" key="8">
    <source>
        <dbReference type="SAM" id="Phobius"/>
    </source>
</evidence>
<keyword evidence="4" id="KW-1003">Cell membrane</keyword>
<comment type="similarity">
    <text evidence="2">Belongs to the DcuC/DcuD transporter (TC 2.A.61) family.</text>
</comment>
<dbReference type="PANTHER" id="PTHR42002:SF2">
    <property type="entry name" value="ANAEROBIC C4-DICARBOXYLATE TRANSPORTER DCUC-RELATED"/>
    <property type="match status" value="1"/>
</dbReference>
<evidence type="ECO:0000256" key="7">
    <source>
        <dbReference type="ARBA" id="ARBA00023136"/>
    </source>
</evidence>
<keyword evidence="3" id="KW-0813">Transport</keyword>
<feature type="transmembrane region" description="Helical" evidence="8">
    <location>
        <begin position="246"/>
        <end position="266"/>
    </location>
</feature>
<evidence type="ECO:0000313" key="10">
    <source>
        <dbReference type="Proteomes" id="UP000027331"/>
    </source>
</evidence>
<name>A0ABR4RXY0_VIBMT</name>
<keyword evidence="5 8" id="KW-0812">Transmembrane</keyword>
<gene>
    <name evidence="9" type="ORF">DP83_07075</name>
</gene>
<feature type="transmembrane region" description="Helical" evidence="8">
    <location>
        <begin position="304"/>
        <end position="327"/>
    </location>
</feature>
<feature type="transmembrane region" description="Helical" evidence="8">
    <location>
        <begin position="21"/>
        <end position="41"/>
    </location>
</feature>
<protein>
    <submittedName>
        <fullName evidence="9">C4-dicarboxylate ABC transporter</fullName>
    </submittedName>
</protein>
<dbReference type="PANTHER" id="PTHR42002">
    <property type="entry name" value="ANAEROBIC C4-DICARBOXYLATE TRANSPORTER DCUC-RELATED"/>
    <property type="match status" value="1"/>
</dbReference>
<proteinExistence type="inferred from homology"/>
<dbReference type="NCBIfam" id="TIGR00771">
    <property type="entry name" value="DcuC"/>
    <property type="match status" value="1"/>
</dbReference>
<feature type="transmembrane region" description="Helical" evidence="8">
    <location>
        <begin position="114"/>
        <end position="146"/>
    </location>
</feature>
<dbReference type="Proteomes" id="UP000027331">
    <property type="component" value="Unassembled WGS sequence"/>
</dbReference>
<feature type="transmembrane region" description="Helical" evidence="8">
    <location>
        <begin position="410"/>
        <end position="429"/>
    </location>
</feature>
<dbReference type="EMBL" id="JJMN01000045">
    <property type="protein sequence ID" value="KDO14582.1"/>
    <property type="molecule type" value="Genomic_DNA"/>
</dbReference>
<evidence type="ECO:0000256" key="3">
    <source>
        <dbReference type="ARBA" id="ARBA00022448"/>
    </source>
</evidence>
<evidence type="ECO:0000313" key="9">
    <source>
        <dbReference type="EMBL" id="KDO14582.1"/>
    </source>
</evidence>
<keyword evidence="6 8" id="KW-1133">Transmembrane helix</keyword>
<evidence type="ECO:0000256" key="5">
    <source>
        <dbReference type="ARBA" id="ARBA00022692"/>
    </source>
</evidence>
<feature type="transmembrane region" description="Helical" evidence="8">
    <location>
        <begin position="196"/>
        <end position="215"/>
    </location>
</feature>
<comment type="subcellular location">
    <subcellularLocation>
        <location evidence="1">Cell membrane</location>
        <topology evidence="1">Multi-pass membrane protein</topology>
    </subcellularLocation>
</comment>
<keyword evidence="7 8" id="KW-0472">Membrane</keyword>
<dbReference type="InterPro" id="IPR018385">
    <property type="entry name" value="C4_dicarb_anaerob_car-like"/>
</dbReference>
<feature type="transmembrane region" description="Helical" evidence="8">
    <location>
        <begin position="347"/>
        <end position="367"/>
    </location>
</feature>
<dbReference type="NCBIfam" id="NF037994">
    <property type="entry name" value="DcuC_1"/>
    <property type="match status" value="1"/>
</dbReference>
<accession>A0ABR4RXY0</accession>
<feature type="transmembrane region" description="Helical" evidence="8">
    <location>
        <begin position="272"/>
        <end position="292"/>
    </location>
</feature>
<evidence type="ECO:0000256" key="6">
    <source>
        <dbReference type="ARBA" id="ARBA00022989"/>
    </source>
</evidence>